<proteinExistence type="inferred from homology"/>
<dbReference type="EC" id="2.1.1.-" evidence="8"/>
<reference key="1">
    <citation type="submission" date="2010-11" db="EMBL/GenBank/DDBJ databases">
        <title>The complete genome of Bacteroides helcogenes P 36-108.</title>
        <authorList>
            <consortium name="US DOE Joint Genome Institute (JGI-PGF)"/>
            <person name="Lucas S."/>
            <person name="Copeland A."/>
            <person name="Lapidus A."/>
            <person name="Bruce D."/>
            <person name="Goodwin L."/>
            <person name="Pitluck S."/>
            <person name="Kyrpides N."/>
            <person name="Mavromatis K."/>
            <person name="Ivanova N."/>
            <person name="Zeytun A."/>
            <person name="Brettin T."/>
            <person name="Detter J.C."/>
            <person name="Tapia R."/>
            <person name="Han C."/>
            <person name="Land M."/>
            <person name="Hauser L."/>
            <person name="Markowitz V."/>
            <person name="Cheng J.-F."/>
            <person name="Hugenholtz P."/>
            <person name="Woyke T."/>
            <person name="Wu D."/>
            <person name="Gronow S."/>
            <person name="Wellnitz S."/>
            <person name="Brambilla E."/>
            <person name="Klenk H.-P."/>
            <person name="Eisen J.A."/>
        </authorList>
    </citation>
    <scope>NUCLEOTIDE SEQUENCE</scope>
    <source>
        <strain>P 36-108</strain>
    </source>
</reference>
<evidence type="ECO:0000256" key="4">
    <source>
        <dbReference type="ARBA" id="ARBA00022691"/>
    </source>
</evidence>
<dbReference type="RefSeq" id="WP_013546470.1">
    <property type="nucleotide sequence ID" value="NC_014933.1"/>
</dbReference>
<accession>E6SPG7</accession>
<gene>
    <name evidence="10" type="ordered locus">Bache_0839</name>
</gene>
<dbReference type="eggNOG" id="COG0863">
    <property type="taxonomic scope" value="Bacteria"/>
</dbReference>
<evidence type="ECO:0000313" key="11">
    <source>
        <dbReference type="Proteomes" id="UP000008630"/>
    </source>
</evidence>
<dbReference type="REBASE" id="31558">
    <property type="entry name" value="M.Bhe36ORF839P"/>
</dbReference>
<dbReference type="EMBL" id="CP002352">
    <property type="protein sequence ID" value="ADV42856.1"/>
    <property type="molecule type" value="Genomic_DNA"/>
</dbReference>
<feature type="domain" description="DNA methylase N-4/N-6" evidence="9">
    <location>
        <begin position="42"/>
        <end position="261"/>
    </location>
</feature>
<evidence type="ECO:0000256" key="2">
    <source>
        <dbReference type="ARBA" id="ARBA00022603"/>
    </source>
</evidence>
<evidence type="ECO:0000256" key="1">
    <source>
        <dbReference type="ARBA" id="ARBA00010203"/>
    </source>
</evidence>
<dbReference type="AlphaFoldDB" id="E6SPG7"/>
<sequence length="277" mass="31927">MRIEEIKTKIGSPYYENEFGLLYNMDCRKGLKLLNDTCFNSTITSPPYNIGKEYETVMPIGDYIDWLTDIIKLIHKLTVPTGSFLLNVGYLNFPNKGKAVPIPYLLWDKIPFFLQQEIVWNYGAGVSAKRFLSPRNEKILWYIKNEKNYTFNLDEIRDPDVKYPNQKKNGKLRCNSIGKNPSDVWQIAKVTSGTNRASEERTAHPAQFPEDLIKRLILGFTNKNDIILDPFMGSGTVGAVAIELGRKFIGFEINSDYCEIAPKRIQTKYDEKKMRLF</sequence>
<comment type="similarity">
    <text evidence="1">Belongs to the N(4)/N(6)-methyltransferase family. N(4) subfamily.</text>
</comment>
<dbReference type="Proteomes" id="UP000008630">
    <property type="component" value="Chromosome"/>
</dbReference>
<organism evidence="10 11">
    <name type="scientific">Bacteroides helcogenes (strain ATCC 35417 / DSM 20613 / JCM 6297 / CCUG 15421 / P 36-108)</name>
    <dbReference type="NCBI Taxonomy" id="693979"/>
    <lineage>
        <taxon>Bacteria</taxon>
        <taxon>Pseudomonadati</taxon>
        <taxon>Bacteroidota</taxon>
        <taxon>Bacteroidia</taxon>
        <taxon>Bacteroidales</taxon>
        <taxon>Bacteroidaceae</taxon>
        <taxon>Bacteroides</taxon>
    </lineage>
</organism>
<evidence type="ECO:0000259" key="9">
    <source>
        <dbReference type="Pfam" id="PF01555"/>
    </source>
</evidence>
<dbReference type="GO" id="GO:0008170">
    <property type="term" value="F:N-methyltransferase activity"/>
    <property type="evidence" value="ECO:0007669"/>
    <property type="project" value="InterPro"/>
</dbReference>
<dbReference type="PRINTS" id="PR00508">
    <property type="entry name" value="S21N4MTFRASE"/>
</dbReference>
<dbReference type="eggNOG" id="COG2189">
    <property type="taxonomic scope" value="Bacteria"/>
</dbReference>
<keyword evidence="3" id="KW-0808">Transferase</keyword>
<dbReference type="PATRIC" id="fig|693979.3.peg.895"/>
<keyword evidence="11" id="KW-1185">Reference proteome</keyword>
<evidence type="ECO:0000313" key="10">
    <source>
        <dbReference type="EMBL" id="ADV42856.1"/>
    </source>
</evidence>
<evidence type="ECO:0000256" key="3">
    <source>
        <dbReference type="ARBA" id="ARBA00022679"/>
    </source>
</evidence>
<reference evidence="10 11" key="2">
    <citation type="journal article" date="2011" name="Stand. Genomic Sci.">
        <title>Complete genome sequence of Bacteroides helcogenes type strain (P 36-108).</title>
        <authorList>
            <person name="Pati A."/>
            <person name="Gronow S."/>
            <person name="Zeytun A."/>
            <person name="Lapidus A."/>
            <person name="Nolan M."/>
            <person name="Hammon N."/>
            <person name="Deshpande S."/>
            <person name="Cheng J.F."/>
            <person name="Tapia R."/>
            <person name="Han C."/>
            <person name="Goodwin L."/>
            <person name="Pitluck S."/>
            <person name="Liolios K."/>
            <person name="Pagani I."/>
            <person name="Ivanova N."/>
            <person name="Mavromatis K."/>
            <person name="Chen A."/>
            <person name="Palaniappan K."/>
            <person name="Land M."/>
            <person name="Hauser L."/>
            <person name="Chang Y.J."/>
            <person name="Jeffries C.D."/>
            <person name="Detter J.C."/>
            <person name="Brambilla E."/>
            <person name="Rohde M."/>
            <person name="Goker M."/>
            <person name="Woyke T."/>
            <person name="Bristow J."/>
            <person name="Eisen J.A."/>
            <person name="Markowitz V."/>
            <person name="Hugenholtz P."/>
            <person name="Kyrpides N.C."/>
            <person name="Klenk H.P."/>
            <person name="Lucas S."/>
        </authorList>
    </citation>
    <scope>NUCLEOTIDE SEQUENCE [LARGE SCALE GENOMIC DNA]</scope>
    <source>
        <strain evidence="11">ATCC 35417 / DSM 20613 / JCM 6297 / CCUG 15421 / P 36-108</strain>
    </source>
</reference>
<keyword evidence="6" id="KW-0238">DNA-binding</keyword>
<evidence type="ECO:0000256" key="6">
    <source>
        <dbReference type="ARBA" id="ARBA00023125"/>
    </source>
</evidence>
<dbReference type="InterPro" id="IPR029063">
    <property type="entry name" value="SAM-dependent_MTases_sf"/>
</dbReference>
<evidence type="ECO:0000256" key="8">
    <source>
        <dbReference type="RuleBase" id="RU362026"/>
    </source>
</evidence>
<dbReference type="SUPFAM" id="SSF53335">
    <property type="entry name" value="S-adenosyl-L-methionine-dependent methyltransferases"/>
    <property type="match status" value="1"/>
</dbReference>
<dbReference type="Pfam" id="PF01555">
    <property type="entry name" value="N6_N4_Mtase"/>
    <property type="match status" value="1"/>
</dbReference>
<dbReference type="InterPro" id="IPR017985">
    <property type="entry name" value="MeTrfase_CN4_CS"/>
</dbReference>
<keyword evidence="2 10" id="KW-0489">Methyltransferase</keyword>
<dbReference type="InterPro" id="IPR002941">
    <property type="entry name" value="DNA_methylase_N4/N6"/>
</dbReference>
<keyword evidence="4" id="KW-0949">S-adenosyl-L-methionine</keyword>
<comment type="catalytic activity">
    <reaction evidence="7">
        <text>a 2'-deoxycytidine in DNA + S-adenosyl-L-methionine = an N(4)-methyl-2'-deoxycytidine in DNA + S-adenosyl-L-homocysteine + H(+)</text>
        <dbReference type="Rhea" id="RHEA:16857"/>
        <dbReference type="Rhea" id="RHEA-COMP:11369"/>
        <dbReference type="Rhea" id="RHEA-COMP:13674"/>
        <dbReference type="ChEBI" id="CHEBI:15378"/>
        <dbReference type="ChEBI" id="CHEBI:57856"/>
        <dbReference type="ChEBI" id="CHEBI:59789"/>
        <dbReference type="ChEBI" id="CHEBI:85452"/>
        <dbReference type="ChEBI" id="CHEBI:137933"/>
        <dbReference type="EC" id="2.1.1.113"/>
    </reaction>
</comment>
<evidence type="ECO:0000256" key="7">
    <source>
        <dbReference type="ARBA" id="ARBA00049120"/>
    </source>
</evidence>
<keyword evidence="5" id="KW-0680">Restriction system</keyword>
<dbReference type="GO" id="GO:0015667">
    <property type="term" value="F:site-specific DNA-methyltransferase (cytosine-N4-specific) activity"/>
    <property type="evidence" value="ECO:0007669"/>
    <property type="project" value="UniProtKB-EC"/>
</dbReference>
<dbReference type="OrthoDB" id="9800801at2"/>
<dbReference type="PANTHER" id="PTHR13370">
    <property type="entry name" value="RNA METHYLASE-RELATED"/>
    <property type="match status" value="1"/>
</dbReference>
<dbReference type="PANTHER" id="PTHR13370:SF3">
    <property type="entry name" value="TRNA (GUANINE(10)-N2)-METHYLTRANSFERASE HOMOLOG"/>
    <property type="match status" value="1"/>
</dbReference>
<dbReference type="GO" id="GO:0032259">
    <property type="term" value="P:methylation"/>
    <property type="evidence" value="ECO:0007669"/>
    <property type="project" value="UniProtKB-KW"/>
</dbReference>
<dbReference type="Gene3D" id="3.40.50.150">
    <property type="entry name" value="Vaccinia Virus protein VP39"/>
    <property type="match status" value="1"/>
</dbReference>
<evidence type="ECO:0000256" key="5">
    <source>
        <dbReference type="ARBA" id="ARBA00022747"/>
    </source>
</evidence>
<dbReference type="GO" id="GO:0009307">
    <property type="term" value="P:DNA restriction-modification system"/>
    <property type="evidence" value="ECO:0007669"/>
    <property type="project" value="UniProtKB-KW"/>
</dbReference>
<dbReference type="GO" id="GO:0003677">
    <property type="term" value="F:DNA binding"/>
    <property type="evidence" value="ECO:0007669"/>
    <property type="project" value="UniProtKB-KW"/>
</dbReference>
<protein>
    <recommendedName>
        <fullName evidence="8">Methyltransferase</fullName>
        <ecNumber evidence="8">2.1.1.-</ecNumber>
    </recommendedName>
</protein>
<dbReference type="GO" id="GO:0005737">
    <property type="term" value="C:cytoplasm"/>
    <property type="evidence" value="ECO:0007669"/>
    <property type="project" value="TreeGrafter"/>
</dbReference>
<dbReference type="PROSITE" id="PS00093">
    <property type="entry name" value="N4_MTASE"/>
    <property type="match status" value="1"/>
</dbReference>
<dbReference type="KEGG" id="bhl:Bache_0839"/>
<dbReference type="HOGENOM" id="CLU_024927_5_2_10"/>
<dbReference type="InterPro" id="IPR001091">
    <property type="entry name" value="RM_Methyltransferase"/>
</dbReference>
<name>E6SPG7_BACT6</name>